<proteinExistence type="predicted"/>
<sequence length="104" mass="11889">MNIKEMMSGHWGDWMTFCLDSEISDVVVRVWSEGGIDPSYYWIVGSIDTDVRNGTVLILVPYDEKGKDYAIENYGVTLEPLSELLRRGLEIRPGDQDEEEDIES</sequence>
<protein>
    <submittedName>
        <fullName evidence="1">Uncharacterized protein</fullName>
    </submittedName>
</protein>
<name>A0AAF0M059_9CAUD</name>
<evidence type="ECO:0000313" key="1">
    <source>
        <dbReference type="EMBL" id="WIC39673.1"/>
    </source>
</evidence>
<reference evidence="1" key="1">
    <citation type="submission" date="2023-04" db="EMBL/GenBank/DDBJ databases">
        <title>Bacteriophage Phass-1 Discovered in the Human Gut Virome - the Founding Member of the Proposed New Family Phassviridae.</title>
        <authorList>
            <person name="Tikunov A.Y."/>
            <person name="Morozova V.V."/>
            <person name="Chechushkov A.V."/>
            <person name="Tikunova N.V."/>
        </authorList>
    </citation>
    <scope>NUCLEOTIDE SEQUENCE</scope>
</reference>
<accession>A0AAF0M059</accession>
<dbReference type="EMBL" id="OQ749652">
    <property type="protein sequence ID" value="WIC39673.1"/>
    <property type="molecule type" value="Genomic_DNA"/>
</dbReference>
<organism evidence="1 2">
    <name type="scientific">Phage Phass-1</name>
    <dbReference type="NCBI Taxonomy" id="3043662"/>
    <lineage>
        <taxon>Viruses</taxon>
        <taxon>Duplodnaviria</taxon>
        <taxon>Heunggongvirae</taxon>
        <taxon>Uroviricota</taxon>
        <taxon>Caudoviricetes</taxon>
        <taxon>Caudoviricetes code 15 clade</taxon>
    </lineage>
</organism>
<evidence type="ECO:0000313" key="2">
    <source>
        <dbReference type="Proteomes" id="UP001237988"/>
    </source>
</evidence>
<dbReference type="Proteomes" id="UP001237988">
    <property type="component" value="Segment"/>
</dbReference>